<evidence type="ECO:0000256" key="2">
    <source>
        <dbReference type="ARBA" id="ARBA00022692"/>
    </source>
</evidence>
<dbReference type="OrthoDB" id="9806785at2"/>
<sequence>MKSNLRFTVAILSASLLAFILPDAIVNVAGFETKKLIIPLLMVIMFGMGTHLAFRDFIEVSKQPKAVILGIGLQFIVMPVTGALLALFSQLPAEIAAGIILVGCSPSGLASNVMCFIAKANLALSVTLTTFATLIAPLVTPFLMQLLAGEYVEVNPISMLLTMLKLVIFPVVGGMLFHHIVPARFARVFDVMPLVSMLGIILIVAIIIANGQQALVNMGWLLLGVVLVHNTLGFLLGYTGAKLAKLDEASCRTLAFEVGMQNSGLASGLALHMNKVATMGLAAALFSSVQNITGSLMAAFWSQTDKQPTT</sequence>
<evidence type="ECO:0000256" key="1">
    <source>
        <dbReference type="ARBA" id="ARBA00004141"/>
    </source>
</evidence>
<dbReference type="RefSeq" id="WP_124026762.1">
    <property type="nucleotide sequence ID" value="NZ_JBHRSN010000005.1"/>
</dbReference>
<evidence type="ECO:0000256" key="3">
    <source>
        <dbReference type="ARBA" id="ARBA00022989"/>
    </source>
</evidence>
<keyword evidence="3 5" id="KW-1133">Transmembrane helix</keyword>
<dbReference type="AlphaFoldDB" id="A0A3N5Y410"/>
<keyword evidence="4 5" id="KW-0472">Membrane</keyword>
<accession>A0A3N5Y410</accession>
<dbReference type="EMBL" id="RPOK01000001">
    <property type="protein sequence ID" value="RPJ68762.1"/>
    <property type="molecule type" value="Genomic_DNA"/>
</dbReference>
<keyword evidence="2 5" id="KW-0812">Transmembrane</keyword>
<feature type="transmembrane region" description="Helical" evidence="5">
    <location>
        <begin position="36"/>
        <end position="54"/>
    </location>
</feature>
<dbReference type="Gene3D" id="1.20.1530.20">
    <property type="match status" value="1"/>
</dbReference>
<feature type="transmembrane region" description="Helical" evidence="5">
    <location>
        <begin position="215"/>
        <end position="236"/>
    </location>
</feature>
<evidence type="ECO:0000256" key="4">
    <source>
        <dbReference type="ARBA" id="ARBA00023136"/>
    </source>
</evidence>
<feature type="transmembrane region" description="Helical" evidence="5">
    <location>
        <begin position="66"/>
        <end position="89"/>
    </location>
</feature>
<feature type="transmembrane region" description="Helical" evidence="5">
    <location>
        <begin position="95"/>
        <end position="115"/>
    </location>
</feature>
<protein>
    <submittedName>
        <fullName evidence="6">Bile acid:sodium symporter family protein</fullName>
    </submittedName>
</protein>
<dbReference type="InterPro" id="IPR038770">
    <property type="entry name" value="Na+/solute_symporter_sf"/>
</dbReference>
<keyword evidence="7" id="KW-1185">Reference proteome</keyword>
<name>A0A3N5Y410_9ALTE</name>
<dbReference type="InterPro" id="IPR004710">
    <property type="entry name" value="Bilac:Na_transpt"/>
</dbReference>
<comment type="subcellular location">
    <subcellularLocation>
        <location evidence="1">Membrane</location>
        <topology evidence="1">Multi-pass membrane protein</topology>
    </subcellularLocation>
</comment>
<feature type="transmembrane region" description="Helical" evidence="5">
    <location>
        <begin position="156"/>
        <end position="177"/>
    </location>
</feature>
<dbReference type="PANTHER" id="PTHR10361">
    <property type="entry name" value="SODIUM-BILE ACID COTRANSPORTER"/>
    <property type="match status" value="1"/>
</dbReference>
<comment type="caution">
    <text evidence="6">The sequence shown here is derived from an EMBL/GenBank/DDBJ whole genome shotgun (WGS) entry which is preliminary data.</text>
</comment>
<evidence type="ECO:0000256" key="5">
    <source>
        <dbReference type="SAM" id="Phobius"/>
    </source>
</evidence>
<dbReference type="Proteomes" id="UP000275281">
    <property type="component" value="Unassembled WGS sequence"/>
</dbReference>
<evidence type="ECO:0000313" key="6">
    <source>
        <dbReference type="EMBL" id="RPJ68762.1"/>
    </source>
</evidence>
<gene>
    <name evidence="6" type="ORF">DRW07_05045</name>
</gene>
<reference evidence="6 7" key="1">
    <citation type="submission" date="2018-11" db="EMBL/GenBank/DDBJ databases">
        <authorList>
            <person name="Ye M.-Q."/>
            <person name="Du Z.-J."/>
        </authorList>
    </citation>
    <scope>NUCLEOTIDE SEQUENCE [LARGE SCALE GENOMIC DNA]</scope>
    <source>
        <strain evidence="6 7">U0105</strain>
    </source>
</reference>
<organism evidence="6 7">
    <name type="scientific">Alteromonas sediminis</name>
    <dbReference type="NCBI Taxonomy" id="2259342"/>
    <lineage>
        <taxon>Bacteria</taxon>
        <taxon>Pseudomonadati</taxon>
        <taxon>Pseudomonadota</taxon>
        <taxon>Gammaproteobacteria</taxon>
        <taxon>Alteromonadales</taxon>
        <taxon>Alteromonadaceae</taxon>
        <taxon>Alteromonas/Salinimonas group</taxon>
        <taxon>Alteromonas</taxon>
    </lineage>
</organism>
<evidence type="ECO:0000313" key="7">
    <source>
        <dbReference type="Proteomes" id="UP000275281"/>
    </source>
</evidence>
<dbReference type="GO" id="GO:0016020">
    <property type="term" value="C:membrane"/>
    <property type="evidence" value="ECO:0007669"/>
    <property type="project" value="UniProtKB-SubCell"/>
</dbReference>
<proteinExistence type="predicted"/>
<dbReference type="Pfam" id="PF01758">
    <property type="entry name" value="SBF"/>
    <property type="match status" value="1"/>
</dbReference>
<dbReference type="InterPro" id="IPR002657">
    <property type="entry name" value="BilAc:Na_symport/Acr3"/>
</dbReference>
<feature type="transmembrane region" description="Helical" evidence="5">
    <location>
        <begin position="122"/>
        <end position="144"/>
    </location>
</feature>
<feature type="transmembrane region" description="Helical" evidence="5">
    <location>
        <begin position="189"/>
        <end position="209"/>
    </location>
</feature>
<dbReference type="PANTHER" id="PTHR10361:SF28">
    <property type="entry name" value="P3 PROTEIN-RELATED"/>
    <property type="match status" value="1"/>
</dbReference>